<dbReference type="STRING" id="60547.GCA_000751215_03111"/>
<dbReference type="EMBL" id="JFHC01000018">
    <property type="protein sequence ID" value="KDR42250.1"/>
    <property type="molecule type" value="Genomic_DNA"/>
</dbReference>
<dbReference type="InterPro" id="IPR013078">
    <property type="entry name" value="His_Pase_superF_clade-1"/>
</dbReference>
<dbReference type="Proteomes" id="UP000027466">
    <property type="component" value="Unassembled WGS sequence"/>
</dbReference>
<name>A0A069PNS2_9BURK</name>
<dbReference type="Pfam" id="PF00300">
    <property type="entry name" value="His_Phos_1"/>
    <property type="match status" value="1"/>
</dbReference>
<dbReference type="SMART" id="SM00855">
    <property type="entry name" value="PGAM"/>
    <property type="match status" value="1"/>
</dbReference>
<accession>A0A069PNS2</accession>
<sequence length="193" mass="20381">MTRADVTLLCHAATRAMKTGRFPSADDPVDPGEAAALATLAGRLGTAERRVVTSPARAARETAAAFEANPAIDALFDDLDYGRWQGRAIRDVYDEDPEGLLAWLDGAGGAPRNGESLAALVGRVMAGLDRQAQAGRCVIVTHAIVVKAALAGVLNAPLASVHAMDFEPLSALVLTRETGQEQARWRLRVRATA</sequence>
<proteinExistence type="predicted"/>
<dbReference type="Gene3D" id="3.40.50.1240">
    <property type="entry name" value="Phosphoglycerate mutase-like"/>
    <property type="match status" value="1"/>
</dbReference>
<dbReference type="RefSeq" id="WP_035932645.1">
    <property type="nucleotide sequence ID" value="NZ_CADFFX010000004.1"/>
</dbReference>
<organism evidence="1 2">
    <name type="scientific">Caballeronia glathei</name>
    <dbReference type="NCBI Taxonomy" id="60547"/>
    <lineage>
        <taxon>Bacteria</taxon>
        <taxon>Pseudomonadati</taxon>
        <taxon>Pseudomonadota</taxon>
        <taxon>Betaproteobacteria</taxon>
        <taxon>Burkholderiales</taxon>
        <taxon>Burkholderiaceae</taxon>
        <taxon>Caballeronia</taxon>
    </lineage>
</organism>
<comment type="caution">
    <text evidence="1">The sequence shown here is derived from an EMBL/GenBank/DDBJ whole genome shotgun (WGS) entry which is preliminary data.</text>
</comment>
<dbReference type="InterPro" id="IPR029033">
    <property type="entry name" value="His_PPase_superfam"/>
</dbReference>
<keyword evidence="2" id="KW-1185">Reference proteome</keyword>
<gene>
    <name evidence="1" type="ORF">BG61_10315</name>
</gene>
<evidence type="ECO:0000313" key="2">
    <source>
        <dbReference type="Proteomes" id="UP000027466"/>
    </source>
</evidence>
<reference evidence="1 2" key="1">
    <citation type="submission" date="2014-03" db="EMBL/GenBank/DDBJ databases">
        <title>Draft Genome Sequences of Four Burkholderia Strains.</title>
        <authorList>
            <person name="Liu X.Y."/>
            <person name="Li C.X."/>
            <person name="Xu J.H."/>
        </authorList>
    </citation>
    <scope>NUCLEOTIDE SEQUENCE [LARGE SCALE GENOMIC DNA]</scope>
    <source>
        <strain evidence="1 2">DSM 50014</strain>
    </source>
</reference>
<dbReference type="AlphaFoldDB" id="A0A069PNS2"/>
<protein>
    <submittedName>
        <fullName evidence="1">Phosphoglycerate mutase</fullName>
    </submittedName>
</protein>
<evidence type="ECO:0000313" key="1">
    <source>
        <dbReference type="EMBL" id="KDR42250.1"/>
    </source>
</evidence>
<dbReference type="SUPFAM" id="SSF53254">
    <property type="entry name" value="Phosphoglycerate mutase-like"/>
    <property type="match status" value="1"/>
</dbReference>